<dbReference type="AlphaFoldDB" id="A0A9N9EHP0"/>
<keyword evidence="1" id="KW-0472">Membrane</keyword>
<evidence type="ECO:0000256" key="1">
    <source>
        <dbReference type="SAM" id="Phobius"/>
    </source>
</evidence>
<evidence type="ECO:0000313" key="2">
    <source>
        <dbReference type="EMBL" id="CAG8677512.1"/>
    </source>
</evidence>
<dbReference type="Proteomes" id="UP000789739">
    <property type="component" value="Unassembled WGS sequence"/>
</dbReference>
<dbReference type="OrthoDB" id="2425549at2759"/>
<organism evidence="2 3">
    <name type="scientific">Paraglomus brasilianum</name>
    <dbReference type="NCBI Taxonomy" id="144538"/>
    <lineage>
        <taxon>Eukaryota</taxon>
        <taxon>Fungi</taxon>
        <taxon>Fungi incertae sedis</taxon>
        <taxon>Mucoromycota</taxon>
        <taxon>Glomeromycotina</taxon>
        <taxon>Glomeromycetes</taxon>
        <taxon>Paraglomerales</taxon>
        <taxon>Paraglomeraceae</taxon>
        <taxon>Paraglomus</taxon>
    </lineage>
</organism>
<protein>
    <submittedName>
        <fullName evidence="2">10246_t:CDS:1</fullName>
    </submittedName>
</protein>
<dbReference type="EMBL" id="CAJVPI010006164">
    <property type="protein sequence ID" value="CAG8677512.1"/>
    <property type="molecule type" value="Genomic_DNA"/>
</dbReference>
<keyword evidence="3" id="KW-1185">Reference proteome</keyword>
<gene>
    <name evidence="2" type="ORF">PBRASI_LOCUS11628</name>
</gene>
<comment type="caution">
    <text evidence="2">The sequence shown here is derived from an EMBL/GenBank/DDBJ whole genome shotgun (WGS) entry which is preliminary data.</text>
</comment>
<name>A0A9N9EHP0_9GLOM</name>
<feature type="non-terminal residue" evidence="2">
    <location>
        <position position="69"/>
    </location>
</feature>
<proteinExistence type="predicted"/>
<keyword evidence="1" id="KW-1133">Transmembrane helix</keyword>
<sequence length="69" mass="7668">RDNLLNVYRKDILYREDIKTSFGYALAGITIALAVAGGVYVIVLGISLAYFVDQTGIVQQLSRKLFTNK</sequence>
<feature type="non-terminal residue" evidence="2">
    <location>
        <position position="1"/>
    </location>
</feature>
<feature type="transmembrane region" description="Helical" evidence="1">
    <location>
        <begin position="21"/>
        <end position="52"/>
    </location>
</feature>
<accession>A0A9N9EHP0</accession>
<keyword evidence="1" id="KW-0812">Transmembrane</keyword>
<evidence type="ECO:0000313" key="3">
    <source>
        <dbReference type="Proteomes" id="UP000789739"/>
    </source>
</evidence>
<reference evidence="2" key="1">
    <citation type="submission" date="2021-06" db="EMBL/GenBank/DDBJ databases">
        <authorList>
            <person name="Kallberg Y."/>
            <person name="Tangrot J."/>
            <person name="Rosling A."/>
        </authorList>
    </citation>
    <scope>NUCLEOTIDE SEQUENCE</scope>
    <source>
        <strain evidence="2">BR232B</strain>
    </source>
</reference>